<feature type="transmembrane region" description="Helical" evidence="2">
    <location>
        <begin position="182"/>
        <end position="206"/>
    </location>
</feature>
<organism evidence="3 4">
    <name type="scientific">Herbiconiux daphne</name>
    <dbReference type="NCBI Taxonomy" id="2970914"/>
    <lineage>
        <taxon>Bacteria</taxon>
        <taxon>Bacillati</taxon>
        <taxon>Actinomycetota</taxon>
        <taxon>Actinomycetes</taxon>
        <taxon>Micrococcales</taxon>
        <taxon>Microbacteriaceae</taxon>
        <taxon>Herbiconiux</taxon>
    </lineage>
</organism>
<keyword evidence="2" id="KW-0472">Membrane</keyword>
<feature type="transmembrane region" description="Helical" evidence="2">
    <location>
        <begin position="142"/>
        <end position="170"/>
    </location>
</feature>
<dbReference type="EMBL" id="JANLCJ010000003">
    <property type="protein sequence ID" value="MCS5734234.1"/>
    <property type="molecule type" value="Genomic_DNA"/>
</dbReference>
<evidence type="ECO:0000256" key="2">
    <source>
        <dbReference type="SAM" id="Phobius"/>
    </source>
</evidence>
<accession>A0ABT2H2R3</accession>
<comment type="caution">
    <text evidence="3">The sequence shown here is derived from an EMBL/GenBank/DDBJ whole genome shotgun (WGS) entry which is preliminary data.</text>
</comment>
<gene>
    <name evidence="3" type="ORF">N1032_10850</name>
</gene>
<proteinExistence type="predicted"/>
<reference evidence="3" key="1">
    <citation type="submission" date="2022-08" db="EMBL/GenBank/DDBJ databases">
        <authorList>
            <person name="Deng Y."/>
            <person name="Han X.-F."/>
            <person name="Zhang Y.-Q."/>
        </authorList>
    </citation>
    <scope>NUCLEOTIDE SEQUENCE</scope>
    <source>
        <strain evidence="3">CPCC 203386</strain>
    </source>
</reference>
<keyword evidence="2" id="KW-1133">Transmembrane helix</keyword>
<evidence type="ECO:0000313" key="4">
    <source>
        <dbReference type="Proteomes" id="UP001165586"/>
    </source>
</evidence>
<dbReference type="RefSeq" id="WP_259539077.1">
    <property type="nucleotide sequence ID" value="NZ_JANLCJ010000003.1"/>
</dbReference>
<feature type="region of interest" description="Disordered" evidence="1">
    <location>
        <begin position="1"/>
        <end position="94"/>
    </location>
</feature>
<dbReference type="Pfam" id="PF19779">
    <property type="entry name" value="DUF6264"/>
    <property type="match status" value="1"/>
</dbReference>
<sequence>MSDERPKPKYGELAPEGWVWQPPKPPTDDADATDGGQAPGASPHAGPSGRFGEASAPGQAPRPVGRPAPTRQPASGALTPKPGPTPATLPDGSPKPVNVGDLVATVILLVIGFIATANSVSGLLSLSTIIQQVLDMQGVDVAYTATAAAGVLGSIGSVGLVLLYGAAVWLSVRAIRLRRLAFFIPLAIAVLSFMLLFFVLILAFFADGAVVNAMFDATPAP</sequence>
<keyword evidence="2" id="KW-0812">Transmembrane</keyword>
<dbReference type="InterPro" id="IPR046231">
    <property type="entry name" value="DUF6264"/>
</dbReference>
<name>A0ABT2H2R3_9MICO</name>
<feature type="compositionally biased region" description="Basic and acidic residues" evidence="1">
    <location>
        <begin position="1"/>
        <end position="10"/>
    </location>
</feature>
<evidence type="ECO:0000313" key="3">
    <source>
        <dbReference type="EMBL" id="MCS5734234.1"/>
    </source>
</evidence>
<keyword evidence="4" id="KW-1185">Reference proteome</keyword>
<feature type="transmembrane region" description="Helical" evidence="2">
    <location>
        <begin position="102"/>
        <end position="130"/>
    </location>
</feature>
<protein>
    <submittedName>
        <fullName evidence="3">DUF6264 family protein</fullName>
    </submittedName>
</protein>
<dbReference type="Proteomes" id="UP001165586">
    <property type="component" value="Unassembled WGS sequence"/>
</dbReference>
<evidence type="ECO:0000256" key="1">
    <source>
        <dbReference type="SAM" id="MobiDB-lite"/>
    </source>
</evidence>